<proteinExistence type="predicted"/>
<keyword evidence="1" id="KW-0378">Hydrolase</keyword>
<organism evidence="1 2">
    <name type="scientific">Rhinopithecimicrobium faecis</name>
    <dbReference type="NCBI Taxonomy" id="2820698"/>
    <lineage>
        <taxon>Bacteria</taxon>
        <taxon>Pseudomonadati</taxon>
        <taxon>Bacteroidota</taxon>
        <taxon>Sphingobacteriia</taxon>
        <taxon>Sphingobacteriales</taxon>
        <taxon>Sphingobacteriaceae</taxon>
        <taxon>Rhinopithecimicrobium</taxon>
    </lineage>
</organism>
<dbReference type="GO" id="GO:0016787">
    <property type="term" value="F:hydrolase activity"/>
    <property type="evidence" value="ECO:0007669"/>
    <property type="project" value="UniProtKB-KW"/>
</dbReference>
<dbReference type="SUPFAM" id="SSF53474">
    <property type="entry name" value="alpha/beta-Hydrolases"/>
    <property type="match status" value="1"/>
</dbReference>
<evidence type="ECO:0000313" key="2">
    <source>
        <dbReference type="Proteomes" id="UP000679691"/>
    </source>
</evidence>
<dbReference type="Pfam" id="PF05990">
    <property type="entry name" value="DUF900"/>
    <property type="match status" value="1"/>
</dbReference>
<gene>
    <name evidence="1" type="ORF">J5U18_04045</name>
</gene>
<dbReference type="InterPro" id="IPR010297">
    <property type="entry name" value="DUF900_hydrolase"/>
</dbReference>
<reference evidence="1" key="1">
    <citation type="submission" date="2021-03" db="EMBL/GenBank/DDBJ databases">
        <authorList>
            <person name="Lu T."/>
            <person name="Wang Q."/>
            <person name="Han X."/>
        </authorList>
    </citation>
    <scope>NUCLEOTIDE SEQUENCE</scope>
    <source>
        <strain evidence="1">WQ 2009</strain>
    </source>
</reference>
<dbReference type="Gene3D" id="3.40.50.1820">
    <property type="entry name" value="alpha/beta hydrolase"/>
    <property type="match status" value="1"/>
</dbReference>
<dbReference type="AlphaFoldDB" id="A0A8T4H8P1"/>
<protein>
    <submittedName>
        <fullName evidence="1">Dienelactone hydrolase family protein</fullName>
    </submittedName>
</protein>
<comment type="caution">
    <text evidence="1">The sequence shown here is derived from an EMBL/GenBank/DDBJ whole genome shotgun (WGS) entry which is preliminary data.</text>
</comment>
<evidence type="ECO:0000313" key="1">
    <source>
        <dbReference type="EMBL" id="MBP3942743.1"/>
    </source>
</evidence>
<accession>A0A8T4H8P1</accession>
<dbReference type="Proteomes" id="UP000679691">
    <property type="component" value="Unassembled WGS sequence"/>
</dbReference>
<dbReference type="InterPro" id="IPR029058">
    <property type="entry name" value="AB_hydrolase_fold"/>
</dbReference>
<keyword evidence="2" id="KW-1185">Reference proteome</keyword>
<dbReference type="EMBL" id="JAGKSB010000003">
    <property type="protein sequence ID" value="MBP3942743.1"/>
    <property type="molecule type" value="Genomic_DNA"/>
</dbReference>
<name>A0A8T4H8P1_9SPHI</name>
<sequence>MVPALKDDAKERGLESLLIGSQKGKPLIIFLTGSGNYPLAVHASDSNYYYMFDPGIVADTIKYNYLFVSKPHIPAVTEMNAIDPVSKYFSFNNDNSLFAKFSNKNIIEYYVNNLPKLIKTVKKQLSPNEIILMGHSQGARIVAEMIDEKEIDRFVFLSASPLGRMFYTGVDSSTYDKILYNNISTSELEENFHKGDSYKTWKSFSYSPIISIAKTKKPFLILYGEEDKSCIQCDIFFSLKWKNPNIVIKKYKGLNHMFYDSNKKSYWNKVSSDIDSWIQNK</sequence>